<sequence>MAARFFLSTAASEPFLPFLRPLVDVPRRLLISRLYLHALD</sequence>
<reference evidence="1 2" key="1">
    <citation type="submission" date="2024-01" db="EMBL/GenBank/DDBJ databases">
        <title>Description of two novel Corynebacterium species isolated from human nasal passages and skin.</title>
        <authorList>
            <person name="Popowitch E."/>
            <person name="Tran T.H."/>
            <person name="Escapa I.F."/>
            <person name="Bhatt E."/>
            <person name="Sozat A.K."/>
            <person name="Roberts A.Q."/>
            <person name="Segre J.A."/>
            <person name="Kong H."/>
            <person name="Conlan S."/>
            <person name="Lemon K.P."/>
            <person name="Kelly M.S."/>
        </authorList>
    </citation>
    <scope>NUCLEOTIDE SEQUENCE [LARGE SCALE GENOMIC DNA]</scope>
    <source>
        <strain evidence="1 2">KPL2619</strain>
    </source>
</reference>
<name>A0ABU8Y3I8_9CORY</name>
<accession>A0ABU8Y3I8</accession>
<evidence type="ECO:0000313" key="2">
    <source>
        <dbReference type="Proteomes" id="UP001371299"/>
    </source>
</evidence>
<dbReference type="RefSeq" id="WP_340418597.1">
    <property type="nucleotide sequence ID" value="NZ_JBBMGJ010000018.1"/>
</dbReference>
<comment type="caution">
    <text evidence="1">The sequence shown here is derived from an EMBL/GenBank/DDBJ whole genome shotgun (WGS) entry which is preliminary data.</text>
</comment>
<organism evidence="1 2">
    <name type="scientific">Corynebacterium yonathiae</name>
    <dbReference type="NCBI Taxonomy" id="2913504"/>
    <lineage>
        <taxon>Bacteria</taxon>
        <taxon>Bacillati</taxon>
        <taxon>Actinomycetota</taxon>
        <taxon>Actinomycetes</taxon>
        <taxon>Mycobacteriales</taxon>
        <taxon>Corynebacteriaceae</taxon>
        <taxon>Corynebacterium</taxon>
    </lineage>
</organism>
<evidence type="ECO:0000313" key="1">
    <source>
        <dbReference type="EMBL" id="MEK0146193.1"/>
    </source>
</evidence>
<gene>
    <name evidence="1" type="ORF">WMQ01_08950</name>
</gene>
<dbReference type="Proteomes" id="UP001371299">
    <property type="component" value="Unassembled WGS sequence"/>
</dbReference>
<protein>
    <submittedName>
        <fullName evidence="1">Uncharacterized protein</fullName>
    </submittedName>
</protein>
<keyword evidence="2" id="KW-1185">Reference proteome</keyword>
<proteinExistence type="predicted"/>
<dbReference type="EMBL" id="JBBMGJ010000018">
    <property type="protein sequence ID" value="MEK0146193.1"/>
    <property type="molecule type" value="Genomic_DNA"/>
</dbReference>